<dbReference type="Proteomes" id="UP000095746">
    <property type="component" value="Unassembled WGS sequence"/>
</dbReference>
<dbReference type="AlphaFoldDB" id="A0A174GFD0"/>
<accession>A0A174GFD0</accession>
<reference evidence="2 3" key="1">
    <citation type="submission" date="2015-09" db="EMBL/GenBank/DDBJ databases">
        <authorList>
            <consortium name="Pathogen Informatics"/>
        </authorList>
    </citation>
    <scope>NUCLEOTIDE SEQUENCE [LARGE SCALE GENOMIC DNA]</scope>
    <source>
        <strain evidence="2 3">2789STDY5608854</strain>
    </source>
</reference>
<name>A0A174GFD0_FLAPL</name>
<organism evidence="2 3">
    <name type="scientific">Flavonifractor plautii</name>
    <name type="common">Fusobacterium plautii</name>
    <dbReference type="NCBI Taxonomy" id="292800"/>
    <lineage>
        <taxon>Bacteria</taxon>
        <taxon>Bacillati</taxon>
        <taxon>Bacillota</taxon>
        <taxon>Clostridia</taxon>
        <taxon>Eubacteriales</taxon>
        <taxon>Oscillospiraceae</taxon>
        <taxon>Flavonifractor</taxon>
    </lineage>
</organism>
<feature type="domain" description="IrrE N-terminal-like" evidence="1">
    <location>
        <begin position="82"/>
        <end position="152"/>
    </location>
</feature>
<dbReference type="InterPro" id="IPR010359">
    <property type="entry name" value="IrrE_HExxH"/>
</dbReference>
<evidence type="ECO:0000313" key="3">
    <source>
        <dbReference type="Proteomes" id="UP000095746"/>
    </source>
</evidence>
<dbReference type="EMBL" id="CYZT01000125">
    <property type="protein sequence ID" value="CUO61123.1"/>
    <property type="molecule type" value="Genomic_DNA"/>
</dbReference>
<evidence type="ECO:0000259" key="1">
    <source>
        <dbReference type="Pfam" id="PF06114"/>
    </source>
</evidence>
<sequence length="169" mass="19254">MVFLMKKSTNIGTMQETTSASKSSRKRTGLIDLYNYAEEKGIVVDWVPMRRADSLSAELPDGSLCIAMDPWKMESISKETVALGHELGHCCTGSFYNRFAKRDIMQKHENRADKWAIKKLIPAEDLDSAIAEGHTELWDLAEYFGVTEDFMRKAVCWYTHGNLATELYF</sequence>
<evidence type="ECO:0000313" key="2">
    <source>
        <dbReference type="EMBL" id="CUO61123.1"/>
    </source>
</evidence>
<gene>
    <name evidence="2" type="ORF">ERS852411_01840</name>
</gene>
<protein>
    <submittedName>
        <fullName evidence="2">Domain of uncharacterized function (DUF955)</fullName>
    </submittedName>
</protein>
<dbReference type="RefSeq" id="WP_195307127.1">
    <property type="nucleotide sequence ID" value="NZ_JADMOW010000041.1"/>
</dbReference>
<proteinExistence type="predicted"/>
<dbReference type="Pfam" id="PF06114">
    <property type="entry name" value="Peptidase_M78"/>
    <property type="match status" value="1"/>
</dbReference>